<dbReference type="GO" id="GO:0003729">
    <property type="term" value="F:mRNA binding"/>
    <property type="evidence" value="ECO:0007669"/>
    <property type="project" value="TreeGrafter"/>
</dbReference>
<feature type="compositionally biased region" description="Polar residues" evidence="9">
    <location>
        <begin position="1031"/>
        <end position="1042"/>
    </location>
</feature>
<feature type="compositionally biased region" description="Acidic residues" evidence="9">
    <location>
        <begin position="80"/>
        <end position="90"/>
    </location>
</feature>
<feature type="compositionally biased region" description="Polar residues" evidence="9">
    <location>
        <begin position="1096"/>
        <end position="1121"/>
    </location>
</feature>
<comment type="caution">
    <text evidence="11">The sequence shown here is derived from an EMBL/GenBank/DDBJ whole genome shotgun (WGS) entry which is preliminary data.</text>
</comment>
<evidence type="ECO:0000256" key="4">
    <source>
        <dbReference type="ARBA" id="ARBA00022664"/>
    </source>
</evidence>
<dbReference type="Gene3D" id="1.25.40.1040">
    <property type="match status" value="1"/>
</dbReference>
<keyword evidence="3 8" id="KW-0963">Cytoplasm</keyword>
<dbReference type="SUPFAM" id="SSF48452">
    <property type="entry name" value="TPR-like"/>
    <property type="match status" value="2"/>
</dbReference>
<dbReference type="InterPro" id="IPR011990">
    <property type="entry name" value="TPR-like_helical_dom_sf"/>
</dbReference>
<feature type="compositionally biased region" description="Polar residues" evidence="9">
    <location>
        <begin position="885"/>
        <end position="901"/>
    </location>
</feature>
<dbReference type="EMBL" id="CAJVRL010000046">
    <property type="protein sequence ID" value="CAG8952556.1"/>
    <property type="molecule type" value="Genomic_DNA"/>
</dbReference>
<dbReference type="OrthoDB" id="26282at2759"/>
<feature type="compositionally biased region" description="Polar residues" evidence="9">
    <location>
        <begin position="166"/>
        <end position="177"/>
    </location>
</feature>
<dbReference type="PANTHER" id="PTHR19980:SF0">
    <property type="entry name" value="CLEAVAGE STIMULATION FACTOR SUBUNIT 3"/>
    <property type="match status" value="1"/>
</dbReference>
<evidence type="ECO:0000259" key="10">
    <source>
        <dbReference type="Pfam" id="PF05843"/>
    </source>
</evidence>
<dbReference type="Proteomes" id="UP000696280">
    <property type="component" value="Unassembled WGS sequence"/>
</dbReference>
<proteinExistence type="predicted"/>
<evidence type="ECO:0000256" key="5">
    <source>
        <dbReference type="ARBA" id="ARBA00022737"/>
    </source>
</evidence>
<evidence type="ECO:0000256" key="9">
    <source>
        <dbReference type="SAM" id="MobiDB-lite"/>
    </source>
</evidence>
<evidence type="ECO:0000256" key="7">
    <source>
        <dbReference type="PROSITE-ProRule" id="PRU00339"/>
    </source>
</evidence>
<dbReference type="AlphaFoldDB" id="A0A9N9KS64"/>
<sequence length="1147" mass="128325">MAEEDAEIALLHKLQAGQEGAAWAVGGENGVSVKTEAEGGVEGELPAQNTEHNIQEVQKEVAADANDQVHRALSPSGDDNVSDGGEDEYDPSSVITASTPPQPAPAVMIAAEAASRSSSRTSIRKRKTVGGFLADDSDEEIDTATPTQNSASLQPPASNIPKRSPSPLQTSVTTQQDVAAVPENPSDSKAAPNPSHVPSVTSGQPSTVQAPAAQILTSAGPSQGISIPKARLPNDKIGILEDRIKEDPRGDLDAWLTLIAEHRGRHKYDEAIQVYERFLAMFPQSAEVWAEYTEMELENNRRVEAEALFGRCLWFVPNVKLWSVYLNYIRRVNDLLSDPEGTVRATISQAYDFVLGVIGVDRDSGKIWQEYIQFIKSAPGHLGGTSWQDQQKMDQLRKAYQRAICIPMSSVNVLWKEYDQFEMNLNKMTGRKFLQEKSPGYMSARSANTALENITRGLTRTTLPRLPPLHGFEGEPEYMLQVELWKKWIAWEQEDPLVLKEDEFDVFKQRVLYVYKQAVMALRFWPELWVDAAEWCYSNGLDQDGDTFLNDGIVANPESCILAFKKADRLETTLSTEESSKNPADKGNIVRAPYDKLLDTLYDMIKQLKAREAQDLVKLEESLALDASISAIISKAEDDEENEAEKARREADKAEKTKAIQLGYAGQVHLMSRTISFAWIALMRAMRRVQGKGAVKDVIGGSRQIFADARARGKITSDVYVASALIEHHVYKDPAGTKIFERGAKLFPEDEVFILEYLKHLLSIGDTTNARVAFETAVNRLTQKPENVHKAKPLYSYFHKYESQYGELSQIRKLEQRMAEVFPTDPKLQQFAARYSGEGFEPTKVRLIISPATQMRPKNLAVLPSIEQHTSVQNSPRPAFAQPPVQENSPRPQYIQTTNSPKRPFPVDDFDDMNRPQKMLRRGESPLKGAAGRRLNQQKQLQQTQGTPTWQSNAPPVAVPRDITFLLSIIPRADLYTATKFNAESMVRLLSQTHVPDYSAWKASRDQPQPLPPQQPPQAQYGRAPIHQNDRPQSQDQHQQPHYSFAGQDDRSWQNQTSYGNRPSQNVNHERNGYSQPSVQGMHLQGLPPRPEPNSGYYQQDYNNAPGTSGNWQQPQVQNPGPSLAPAQTWYQQQADQFAPGYNSYGR</sequence>
<dbReference type="InterPro" id="IPR008847">
    <property type="entry name" value="Suf"/>
</dbReference>
<keyword evidence="5" id="KW-0677">Repeat</keyword>
<feature type="compositionally biased region" description="Polar residues" evidence="9">
    <location>
        <begin position="1053"/>
        <end position="1079"/>
    </location>
</feature>
<evidence type="ECO:0000256" key="1">
    <source>
        <dbReference type="ARBA" id="ARBA00002863"/>
    </source>
</evidence>
<gene>
    <name evidence="11" type="ORF">HYFRA_00009662</name>
</gene>
<dbReference type="GO" id="GO:0005634">
    <property type="term" value="C:nucleus"/>
    <property type="evidence" value="ECO:0007669"/>
    <property type="project" value="UniProtKB-SubCell"/>
</dbReference>
<feature type="compositionally biased region" description="Low complexity" evidence="9">
    <location>
        <begin position="105"/>
        <end position="121"/>
    </location>
</feature>
<feature type="region of interest" description="Disordered" evidence="9">
    <location>
        <begin position="868"/>
        <end position="956"/>
    </location>
</feature>
<comment type="subcellular location">
    <subcellularLocation>
        <location evidence="2 8">Cytoplasm</location>
    </subcellularLocation>
    <subcellularLocation>
        <location evidence="8">Nucleus</location>
    </subcellularLocation>
    <text evidence="8">Nucleus and/or cytoplasm.</text>
</comment>
<accession>A0A9N9KS64</accession>
<keyword evidence="4 8" id="KW-0507">mRNA processing</keyword>
<organism evidence="11 12">
    <name type="scientific">Hymenoscyphus fraxineus</name>
    <dbReference type="NCBI Taxonomy" id="746836"/>
    <lineage>
        <taxon>Eukaryota</taxon>
        <taxon>Fungi</taxon>
        <taxon>Dikarya</taxon>
        <taxon>Ascomycota</taxon>
        <taxon>Pezizomycotina</taxon>
        <taxon>Leotiomycetes</taxon>
        <taxon>Helotiales</taxon>
        <taxon>Helotiaceae</taxon>
        <taxon>Hymenoscyphus</taxon>
    </lineage>
</organism>
<feature type="repeat" description="TPR" evidence="7">
    <location>
        <begin position="252"/>
        <end position="285"/>
    </location>
</feature>
<keyword evidence="7" id="KW-0802">TPR repeat</keyword>
<evidence type="ECO:0000313" key="12">
    <source>
        <dbReference type="Proteomes" id="UP000696280"/>
    </source>
</evidence>
<protein>
    <recommendedName>
        <fullName evidence="8">mRNA 3'-end-processing protein RNA14</fullName>
    </recommendedName>
</protein>
<dbReference type="FunFam" id="1.25.40.1040:FF:000006">
    <property type="entry name" value="CFIA complex component Rna14, putative"/>
    <property type="match status" value="1"/>
</dbReference>
<feature type="region of interest" description="Disordered" evidence="9">
    <location>
        <begin position="1001"/>
        <end position="1147"/>
    </location>
</feature>
<dbReference type="InterPro" id="IPR003107">
    <property type="entry name" value="HAT"/>
</dbReference>
<dbReference type="GO" id="GO:0005737">
    <property type="term" value="C:cytoplasm"/>
    <property type="evidence" value="ECO:0007669"/>
    <property type="project" value="UniProtKB-SubCell"/>
</dbReference>
<dbReference type="InterPro" id="IPR019734">
    <property type="entry name" value="TPR_rpt"/>
</dbReference>
<feature type="compositionally biased region" description="Polar residues" evidence="9">
    <location>
        <begin position="144"/>
        <end position="157"/>
    </location>
</feature>
<dbReference type="SMART" id="SM00386">
    <property type="entry name" value="HAT"/>
    <property type="match status" value="6"/>
</dbReference>
<feature type="domain" description="Suppressor of forked" evidence="10">
    <location>
        <begin position="235"/>
        <end position="845"/>
    </location>
</feature>
<reference evidence="11" key="1">
    <citation type="submission" date="2021-07" db="EMBL/GenBank/DDBJ databases">
        <authorList>
            <person name="Durling M."/>
        </authorList>
    </citation>
    <scope>NUCLEOTIDE SEQUENCE</scope>
</reference>
<evidence type="ECO:0000256" key="8">
    <source>
        <dbReference type="RuleBase" id="RU369035"/>
    </source>
</evidence>
<keyword evidence="6 8" id="KW-0539">Nucleus</keyword>
<dbReference type="PROSITE" id="PS50005">
    <property type="entry name" value="TPR"/>
    <property type="match status" value="1"/>
</dbReference>
<dbReference type="Pfam" id="PF05843">
    <property type="entry name" value="Suf"/>
    <property type="match status" value="1"/>
</dbReference>
<evidence type="ECO:0000256" key="6">
    <source>
        <dbReference type="ARBA" id="ARBA00023242"/>
    </source>
</evidence>
<dbReference type="InterPro" id="IPR045243">
    <property type="entry name" value="Rna14-like"/>
</dbReference>
<evidence type="ECO:0000256" key="3">
    <source>
        <dbReference type="ARBA" id="ARBA00022490"/>
    </source>
</evidence>
<feature type="region of interest" description="Disordered" evidence="9">
    <location>
        <begin position="63"/>
        <end position="209"/>
    </location>
</feature>
<dbReference type="PANTHER" id="PTHR19980">
    <property type="entry name" value="RNA CLEAVAGE STIMULATION FACTOR"/>
    <property type="match status" value="1"/>
</dbReference>
<evidence type="ECO:0000313" key="11">
    <source>
        <dbReference type="EMBL" id="CAG8952556.1"/>
    </source>
</evidence>
<keyword evidence="12" id="KW-1185">Reference proteome</keyword>
<evidence type="ECO:0000256" key="2">
    <source>
        <dbReference type="ARBA" id="ARBA00004496"/>
    </source>
</evidence>
<dbReference type="GO" id="GO:0180010">
    <property type="term" value="P:co-transcriptional mRNA 3'-end processing, cleavage and polyadenylation pathway"/>
    <property type="evidence" value="ECO:0007669"/>
    <property type="project" value="UniProtKB-UniRule"/>
</dbReference>
<comment type="function">
    <text evidence="1 8">Component of the cleavage factor IA (CFIA) complex, which is involved in the endonucleolytic cleavage during polyadenylation-dependent pre-mRNA 3'-end formation.</text>
</comment>
<name>A0A9N9KS64_9HELO</name>
<feature type="compositionally biased region" description="Polar residues" evidence="9">
    <location>
        <begin position="196"/>
        <end position="209"/>
    </location>
</feature>